<gene>
    <name evidence="9" type="ORF">LMG28138_00224</name>
</gene>
<name>A0A6S7AVG3_9BURK</name>
<dbReference type="PANTHER" id="PTHR33908">
    <property type="entry name" value="MANNOSYLTRANSFERASE YKCB-RELATED"/>
    <property type="match status" value="1"/>
</dbReference>
<comment type="subcellular location">
    <subcellularLocation>
        <location evidence="1">Cell membrane</location>
        <topology evidence="1">Multi-pass membrane protein</topology>
    </subcellularLocation>
</comment>
<dbReference type="Proteomes" id="UP000494115">
    <property type="component" value="Unassembled WGS sequence"/>
</dbReference>
<feature type="transmembrane region" description="Helical" evidence="8">
    <location>
        <begin position="320"/>
        <end position="336"/>
    </location>
</feature>
<evidence type="ECO:0000256" key="8">
    <source>
        <dbReference type="SAM" id="Phobius"/>
    </source>
</evidence>
<feature type="transmembrane region" description="Helical" evidence="8">
    <location>
        <begin position="139"/>
        <end position="155"/>
    </location>
</feature>
<evidence type="ECO:0000313" key="10">
    <source>
        <dbReference type="Proteomes" id="UP000494115"/>
    </source>
</evidence>
<keyword evidence="10" id="KW-1185">Reference proteome</keyword>
<evidence type="ECO:0000256" key="2">
    <source>
        <dbReference type="ARBA" id="ARBA00022475"/>
    </source>
</evidence>
<evidence type="ECO:0000313" key="9">
    <source>
        <dbReference type="EMBL" id="CAB3776803.1"/>
    </source>
</evidence>
<feature type="transmembrane region" description="Helical" evidence="8">
    <location>
        <begin position="206"/>
        <end position="225"/>
    </location>
</feature>
<keyword evidence="5 8" id="KW-0812">Transmembrane</keyword>
<evidence type="ECO:0000256" key="5">
    <source>
        <dbReference type="ARBA" id="ARBA00022692"/>
    </source>
</evidence>
<feature type="transmembrane region" description="Helical" evidence="8">
    <location>
        <begin position="161"/>
        <end position="194"/>
    </location>
</feature>
<dbReference type="GO" id="GO:0016763">
    <property type="term" value="F:pentosyltransferase activity"/>
    <property type="evidence" value="ECO:0007669"/>
    <property type="project" value="TreeGrafter"/>
</dbReference>
<sequence>MKHGETPTLWRWLVVAAVLSFVPSLFFPYVGEEGVYTISTLEMWHGHFWSNPLLYGGAYGRPPFLNWVILPIAMVLGPEHVLVASRLVAAGATVLTAAALLGFARGIGATTRHAALAVLVFLSSDALLYHGWLAYSDPLFALLTFGAMGCVLLAARCEKAAPLALAAALVTAAFLTKALTAYVFVAATWLVVFVRHRESRATLLKPFALLCYAVAIAAPLVWFHFNGGGGRGIAGRDGGAMTADIINKLLPADPRAWLKQIVAFPVETFCRFLPVTAVVAYGAIRDRAAAREGACRWDGTITCAALLNFLPYWLAPQSSIRYILPLYPFIAYYLAGRLARMSAPSVRIAVCFIAGVIALKYVAMVGFPFYQTKYRGNAAAVAKDVAAIAGQDPIYTDDPSSVGLSIAGNVDALRWPSAPLTWLPRDPRDGWILTREPGKPGTAIAMTERLGRETFYLLCSGRACTAAGQATNRFGLH</sequence>
<keyword evidence="2" id="KW-1003">Cell membrane</keyword>
<dbReference type="EMBL" id="CADIKM010000001">
    <property type="protein sequence ID" value="CAB3776803.1"/>
    <property type="molecule type" value="Genomic_DNA"/>
</dbReference>
<evidence type="ECO:0000256" key="3">
    <source>
        <dbReference type="ARBA" id="ARBA00022676"/>
    </source>
</evidence>
<dbReference type="InterPro" id="IPR050297">
    <property type="entry name" value="LipidA_mod_glycosyltrf_83"/>
</dbReference>
<dbReference type="AlphaFoldDB" id="A0A6S7AVG3"/>
<evidence type="ECO:0000256" key="7">
    <source>
        <dbReference type="ARBA" id="ARBA00023136"/>
    </source>
</evidence>
<proteinExistence type="predicted"/>
<evidence type="ECO:0000256" key="6">
    <source>
        <dbReference type="ARBA" id="ARBA00022989"/>
    </source>
</evidence>
<keyword evidence="7 8" id="KW-0472">Membrane</keyword>
<feature type="transmembrane region" description="Helical" evidence="8">
    <location>
        <begin position="12"/>
        <end position="31"/>
    </location>
</feature>
<organism evidence="9 10">
    <name type="scientific">Pararobbsia alpina</name>
    <dbReference type="NCBI Taxonomy" id="621374"/>
    <lineage>
        <taxon>Bacteria</taxon>
        <taxon>Pseudomonadati</taxon>
        <taxon>Pseudomonadota</taxon>
        <taxon>Betaproteobacteria</taxon>
        <taxon>Burkholderiales</taxon>
        <taxon>Burkholderiaceae</taxon>
        <taxon>Pararobbsia</taxon>
    </lineage>
</organism>
<keyword evidence="3" id="KW-0328">Glycosyltransferase</keyword>
<evidence type="ECO:0000256" key="1">
    <source>
        <dbReference type="ARBA" id="ARBA00004651"/>
    </source>
</evidence>
<feature type="transmembrane region" description="Helical" evidence="8">
    <location>
        <begin position="87"/>
        <end position="107"/>
    </location>
</feature>
<dbReference type="GO" id="GO:0009103">
    <property type="term" value="P:lipopolysaccharide biosynthetic process"/>
    <property type="evidence" value="ECO:0007669"/>
    <property type="project" value="UniProtKB-ARBA"/>
</dbReference>
<reference evidence="9 10" key="1">
    <citation type="submission" date="2020-04" db="EMBL/GenBank/DDBJ databases">
        <authorList>
            <person name="De Canck E."/>
        </authorList>
    </citation>
    <scope>NUCLEOTIDE SEQUENCE [LARGE SCALE GENOMIC DNA]</scope>
    <source>
        <strain evidence="9 10">LMG 28138</strain>
    </source>
</reference>
<dbReference type="PANTHER" id="PTHR33908:SF11">
    <property type="entry name" value="MEMBRANE PROTEIN"/>
    <property type="match status" value="1"/>
</dbReference>
<dbReference type="GO" id="GO:0005886">
    <property type="term" value="C:plasma membrane"/>
    <property type="evidence" value="ECO:0007669"/>
    <property type="project" value="UniProtKB-SubCell"/>
</dbReference>
<feature type="transmembrane region" description="Helical" evidence="8">
    <location>
        <begin position="113"/>
        <end position="132"/>
    </location>
</feature>
<keyword evidence="6 8" id="KW-1133">Transmembrane helix</keyword>
<feature type="transmembrane region" description="Helical" evidence="8">
    <location>
        <begin position="348"/>
        <end position="370"/>
    </location>
</feature>
<dbReference type="RefSeq" id="WP_175102773.1">
    <property type="nucleotide sequence ID" value="NZ_CADIKM010000001.1"/>
</dbReference>
<feature type="transmembrane region" description="Helical" evidence="8">
    <location>
        <begin position="64"/>
        <end position="82"/>
    </location>
</feature>
<evidence type="ECO:0008006" key="11">
    <source>
        <dbReference type="Google" id="ProtNLM"/>
    </source>
</evidence>
<protein>
    <recommendedName>
        <fullName evidence="11">Glycosyltransferase RgtA/B/C/D-like domain-containing protein</fullName>
    </recommendedName>
</protein>
<evidence type="ECO:0000256" key="4">
    <source>
        <dbReference type="ARBA" id="ARBA00022679"/>
    </source>
</evidence>
<accession>A0A6S7AVG3</accession>
<keyword evidence="4" id="KW-0808">Transferase</keyword>